<evidence type="ECO:0000313" key="1">
    <source>
        <dbReference type="EMBL" id="QEP35173.1"/>
    </source>
</evidence>
<name>A0A5C2H8N6_9BACT</name>
<dbReference type="KEGG" id="apai:APAC_2101"/>
<organism evidence="1 2">
    <name type="scientific">Malaciobacter pacificus</name>
    <dbReference type="NCBI Taxonomy" id="1080223"/>
    <lineage>
        <taxon>Bacteria</taxon>
        <taxon>Pseudomonadati</taxon>
        <taxon>Campylobacterota</taxon>
        <taxon>Epsilonproteobacteria</taxon>
        <taxon>Campylobacterales</taxon>
        <taxon>Arcobacteraceae</taxon>
        <taxon>Malaciobacter</taxon>
    </lineage>
</organism>
<dbReference type="EMBL" id="CP035928">
    <property type="protein sequence ID" value="QEP35173.1"/>
    <property type="molecule type" value="Genomic_DNA"/>
</dbReference>
<protein>
    <submittedName>
        <fullName evidence="1">Uncharacterized protein</fullName>
    </submittedName>
</protein>
<dbReference type="AlphaFoldDB" id="A0A5C2H8N6"/>
<gene>
    <name evidence="1" type="ORF">APAC_2101</name>
</gene>
<evidence type="ECO:0000313" key="2">
    <source>
        <dbReference type="Proteomes" id="UP000322726"/>
    </source>
</evidence>
<reference evidence="1" key="1">
    <citation type="submission" date="2019-09" db="EMBL/GenBank/DDBJ databases">
        <title>Complete genome sequencing of four Arcobacter species reveals a diverse suite of mobile elements.</title>
        <authorList>
            <person name="Miller W.G."/>
            <person name="Yee E."/>
            <person name="Bono J.L."/>
        </authorList>
    </citation>
    <scope>NUCLEOTIDE SEQUENCE [LARGE SCALE GENOMIC DNA]</scope>
    <source>
        <strain evidence="1">LMG 26638</strain>
    </source>
</reference>
<keyword evidence="2" id="KW-1185">Reference proteome</keyword>
<dbReference type="Proteomes" id="UP000322726">
    <property type="component" value="Chromosome"/>
</dbReference>
<reference evidence="1" key="2">
    <citation type="submission" date="2019-09" db="EMBL/GenBank/DDBJ databases">
        <title>Taxonomic note: a critical rebuttal of the proposed division of the genus Arcobacter into six genera, emended descriptions of Arcobacter anaerophilus and the genus Arcobacter, and an assessment of genus-level boundaries for Epsilonproteobacteria using in silico genomic comparator tools.</title>
        <authorList>
            <person name="On S.L.W."/>
            <person name="Miller W.G."/>
            <person name="Biggs P."/>
            <person name="Cornelius A."/>
            <person name="Vandamme P."/>
        </authorList>
    </citation>
    <scope>NUCLEOTIDE SEQUENCE [LARGE SCALE GENOMIC DNA]</scope>
    <source>
        <strain evidence="1">LMG 26638</strain>
    </source>
</reference>
<proteinExistence type="predicted"/>
<sequence length="264" mass="31537">MLMKNDNIEHGFKQVACELLDISTRSYSNFSKQNRPIIKLLEKYFLKDELEEFLKTGKIKSQEKNAGYKFISFHYLNIFRMYLEEFIKPGIPIDCNHPLFIFFKSIDFISLDSKHKYFSDEEYVSFIEKIYADFIVVQNIEPLYIKKLLNVDVMILSQLFNSNISIEELLKDSKLKVYYIFYKTLVSFKEYNLSNYIVENNLTLKDIKIDETINIENQNIDFFIMSFNEAYLNINEFKNKYTDKDLDKNRLEIVNMIISSLDKL</sequence>
<accession>A0A5C2H8N6</accession>